<name>A0AAW1JJI5_POPJA</name>
<evidence type="ECO:0000313" key="1">
    <source>
        <dbReference type="EMBL" id="KAK9704140.1"/>
    </source>
</evidence>
<dbReference type="EMBL" id="JASPKY010000356">
    <property type="protein sequence ID" value="KAK9704140.1"/>
    <property type="molecule type" value="Genomic_DNA"/>
</dbReference>
<evidence type="ECO:0008006" key="3">
    <source>
        <dbReference type="Google" id="ProtNLM"/>
    </source>
</evidence>
<dbReference type="Proteomes" id="UP001458880">
    <property type="component" value="Unassembled WGS sequence"/>
</dbReference>
<sequence length="182" mass="20462">MRRFIIQTIEDEGNQTQAKDVAKSISLLTAIHMLKKAWENVRCCTIVNCFKKAGFVVDDGAQSLGENSDPADIDDLDDELRAWINMDEDVPVVERNSIETIATSLLTTEDMEAAEETEDIEGISSTPPTSTEIHAALDVLRRSLDIRGATLEEFRCFYKLEDIVNSKIPMRQTTIQSFFNKS</sequence>
<evidence type="ECO:0000313" key="2">
    <source>
        <dbReference type="Proteomes" id="UP001458880"/>
    </source>
</evidence>
<reference evidence="1 2" key="1">
    <citation type="journal article" date="2024" name="BMC Genomics">
        <title>De novo assembly and annotation of Popillia japonica's genome with initial clues to its potential as an invasive pest.</title>
        <authorList>
            <person name="Cucini C."/>
            <person name="Boschi S."/>
            <person name="Funari R."/>
            <person name="Cardaioli E."/>
            <person name="Iannotti N."/>
            <person name="Marturano G."/>
            <person name="Paoli F."/>
            <person name="Bruttini M."/>
            <person name="Carapelli A."/>
            <person name="Frati F."/>
            <person name="Nardi F."/>
        </authorList>
    </citation>
    <scope>NUCLEOTIDE SEQUENCE [LARGE SCALE GENOMIC DNA]</scope>
    <source>
        <strain evidence="1">DMR45628</strain>
    </source>
</reference>
<gene>
    <name evidence="1" type="ORF">QE152_g28439</name>
</gene>
<proteinExistence type="predicted"/>
<protein>
    <recommendedName>
        <fullName evidence="3">DDE-1 domain-containing protein</fullName>
    </recommendedName>
</protein>
<comment type="caution">
    <text evidence="1">The sequence shown here is derived from an EMBL/GenBank/DDBJ whole genome shotgun (WGS) entry which is preliminary data.</text>
</comment>
<accession>A0AAW1JJI5</accession>
<organism evidence="1 2">
    <name type="scientific">Popillia japonica</name>
    <name type="common">Japanese beetle</name>
    <dbReference type="NCBI Taxonomy" id="7064"/>
    <lineage>
        <taxon>Eukaryota</taxon>
        <taxon>Metazoa</taxon>
        <taxon>Ecdysozoa</taxon>
        <taxon>Arthropoda</taxon>
        <taxon>Hexapoda</taxon>
        <taxon>Insecta</taxon>
        <taxon>Pterygota</taxon>
        <taxon>Neoptera</taxon>
        <taxon>Endopterygota</taxon>
        <taxon>Coleoptera</taxon>
        <taxon>Polyphaga</taxon>
        <taxon>Scarabaeiformia</taxon>
        <taxon>Scarabaeidae</taxon>
        <taxon>Rutelinae</taxon>
        <taxon>Popillia</taxon>
    </lineage>
</organism>
<keyword evidence="2" id="KW-1185">Reference proteome</keyword>
<dbReference type="AlphaFoldDB" id="A0AAW1JJI5"/>